<reference evidence="2 3" key="1">
    <citation type="journal article" date="2016" name="Sci. Rep.">
        <title>Metabolic traits of an uncultured archaeal lineage -MSBL1- from brine pools of the Red Sea.</title>
        <authorList>
            <person name="Mwirichia R."/>
            <person name="Alam I."/>
            <person name="Rashid M."/>
            <person name="Vinu M."/>
            <person name="Ba-Alawi W."/>
            <person name="Anthony Kamau A."/>
            <person name="Kamanda Ngugi D."/>
            <person name="Goker M."/>
            <person name="Klenk H.P."/>
            <person name="Bajic V."/>
            <person name="Stingl U."/>
        </authorList>
    </citation>
    <scope>NUCLEOTIDE SEQUENCE [LARGE SCALE GENOMIC DNA]</scope>
    <source>
        <strain evidence="2">SCGC-AAA382A20</strain>
    </source>
</reference>
<keyword evidence="3" id="KW-1185">Reference proteome</keyword>
<keyword evidence="1" id="KW-1133">Transmembrane helix</keyword>
<feature type="transmembrane region" description="Helical" evidence="1">
    <location>
        <begin position="49"/>
        <end position="70"/>
    </location>
</feature>
<sequence length="79" mass="8721">MGTGSGALDASATLFNPPEPSSNLVSDILSRIFREVKFSNKSFSSGSHIYFFGLYLIFSTITTVTGIKVLQKRNFYLSF</sequence>
<name>A0A133VKY7_9EURY</name>
<evidence type="ECO:0000256" key="1">
    <source>
        <dbReference type="SAM" id="Phobius"/>
    </source>
</evidence>
<accession>A0A133VKY7</accession>
<dbReference type="Proteomes" id="UP000070263">
    <property type="component" value="Unassembled WGS sequence"/>
</dbReference>
<evidence type="ECO:0000313" key="2">
    <source>
        <dbReference type="EMBL" id="KXB07087.1"/>
    </source>
</evidence>
<keyword evidence="1" id="KW-0472">Membrane</keyword>
<protein>
    <submittedName>
        <fullName evidence="2">Uncharacterized protein</fullName>
    </submittedName>
</protein>
<comment type="caution">
    <text evidence="2">The sequence shown here is derived from an EMBL/GenBank/DDBJ whole genome shotgun (WGS) entry which is preliminary data.</text>
</comment>
<organism evidence="2 3">
    <name type="scientific">candidate division MSBL1 archaeon SCGC-AAA382A20</name>
    <dbReference type="NCBI Taxonomy" id="1698280"/>
    <lineage>
        <taxon>Archaea</taxon>
        <taxon>Methanobacteriati</taxon>
        <taxon>Methanobacteriota</taxon>
        <taxon>candidate division MSBL1</taxon>
    </lineage>
</organism>
<gene>
    <name evidence="2" type="ORF">AKJ51_02095</name>
</gene>
<evidence type="ECO:0000313" key="3">
    <source>
        <dbReference type="Proteomes" id="UP000070263"/>
    </source>
</evidence>
<dbReference type="EMBL" id="LHYE01000017">
    <property type="protein sequence ID" value="KXB07087.1"/>
    <property type="molecule type" value="Genomic_DNA"/>
</dbReference>
<proteinExistence type="predicted"/>
<dbReference type="AlphaFoldDB" id="A0A133VKY7"/>
<keyword evidence="1" id="KW-0812">Transmembrane</keyword>